<proteinExistence type="predicted"/>
<dbReference type="Proteomes" id="UP000005365">
    <property type="component" value="Unassembled WGS sequence"/>
</dbReference>
<sequence length="44" mass="4940">MDEPVFCPACADRTTMKANRFNRVLCIFAPLYCLKTAGQVSKKT</sequence>
<gene>
    <name evidence="1" type="ORF">NEISICOT_00603</name>
</gene>
<dbReference type="EMBL" id="ACKO02000002">
    <property type="protein sequence ID" value="EET45893.1"/>
    <property type="molecule type" value="Genomic_DNA"/>
</dbReference>
<evidence type="ECO:0000313" key="2">
    <source>
        <dbReference type="Proteomes" id="UP000005365"/>
    </source>
</evidence>
<keyword evidence="2" id="KW-1185">Reference proteome</keyword>
<protein>
    <submittedName>
        <fullName evidence="1">Uncharacterized protein</fullName>
    </submittedName>
</protein>
<accession>C6M265</accession>
<comment type="caution">
    <text evidence="1">The sequence shown here is derived from an EMBL/GenBank/DDBJ whole genome shotgun (WGS) entry which is preliminary data.</text>
</comment>
<organism evidence="1 2">
    <name type="scientific">Neisseria sicca ATCC 29256</name>
    <dbReference type="NCBI Taxonomy" id="547045"/>
    <lineage>
        <taxon>Bacteria</taxon>
        <taxon>Pseudomonadati</taxon>
        <taxon>Pseudomonadota</taxon>
        <taxon>Betaproteobacteria</taxon>
        <taxon>Neisseriales</taxon>
        <taxon>Neisseriaceae</taxon>
        <taxon>Neisseria</taxon>
    </lineage>
</organism>
<evidence type="ECO:0000313" key="1">
    <source>
        <dbReference type="EMBL" id="EET45893.1"/>
    </source>
</evidence>
<dbReference type="AlphaFoldDB" id="C6M265"/>
<name>C6M265_NEISI</name>
<reference evidence="1" key="1">
    <citation type="submission" date="2009-07" db="EMBL/GenBank/DDBJ databases">
        <authorList>
            <person name="Weinstock G."/>
            <person name="Sodergren E."/>
            <person name="Clifton S."/>
            <person name="Fulton L."/>
            <person name="Fulton B."/>
            <person name="Courtney L."/>
            <person name="Fronick C."/>
            <person name="Harrison M."/>
            <person name="Strong C."/>
            <person name="Farmer C."/>
            <person name="Delahaunty K."/>
            <person name="Markovic C."/>
            <person name="Hall O."/>
            <person name="Minx P."/>
            <person name="Tomlinson C."/>
            <person name="Mitreva M."/>
            <person name="Nelson J."/>
            <person name="Hou S."/>
            <person name="Wollam A."/>
            <person name="Pepin K.H."/>
            <person name="Johnson M."/>
            <person name="Bhonagiri V."/>
            <person name="Nash W.E."/>
            <person name="Warren W."/>
            <person name="Chinwalla A."/>
            <person name="Mardis E.R."/>
            <person name="Wilson R.K."/>
        </authorList>
    </citation>
    <scope>NUCLEOTIDE SEQUENCE [LARGE SCALE GENOMIC DNA]</scope>
    <source>
        <strain evidence="1">ATCC 29256</strain>
    </source>
</reference>